<protein>
    <recommendedName>
        <fullName evidence="1">Bulb-type lectin domain-containing protein</fullName>
    </recommendedName>
</protein>
<keyword evidence="3" id="KW-1185">Reference proteome</keyword>
<feature type="domain" description="Bulb-type lectin" evidence="1">
    <location>
        <begin position="3"/>
        <end position="112"/>
    </location>
</feature>
<evidence type="ECO:0000259" key="1">
    <source>
        <dbReference type="PROSITE" id="PS50927"/>
    </source>
</evidence>
<proteinExistence type="predicted"/>
<comment type="caution">
    <text evidence="2">The sequence shown here is derived from an EMBL/GenBank/DDBJ whole genome shotgun (WGS) entry which is preliminary data.</text>
</comment>
<name>A0AAV6HG73_9TELE</name>
<dbReference type="PROSITE" id="PS50927">
    <property type="entry name" value="BULB_LECTIN"/>
    <property type="match status" value="1"/>
</dbReference>
<dbReference type="Proteomes" id="UP000823561">
    <property type="component" value="Chromosome 2"/>
</dbReference>
<dbReference type="InterPro" id="IPR001480">
    <property type="entry name" value="Bulb-type_lectin_dom"/>
</dbReference>
<dbReference type="EMBL" id="JADWDJ010000002">
    <property type="protein sequence ID" value="KAG5284561.1"/>
    <property type="molecule type" value="Genomic_DNA"/>
</dbReference>
<reference evidence="2" key="1">
    <citation type="submission" date="2020-10" db="EMBL/GenBank/DDBJ databases">
        <title>Chromosome-scale genome assembly of the Allis shad, Alosa alosa.</title>
        <authorList>
            <person name="Margot Z."/>
            <person name="Christophe K."/>
            <person name="Cabau C."/>
            <person name="Louis A."/>
            <person name="Berthelot C."/>
            <person name="Parey E."/>
            <person name="Roest Crollius H."/>
            <person name="Montfort J."/>
            <person name="Robinson-Rechavi M."/>
            <person name="Bucao C."/>
            <person name="Bouchez O."/>
            <person name="Gislard M."/>
            <person name="Lluch J."/>
            <person name="Milhes M."/>
            <person name="Lampietro C."/>
            <person name="Lopez Roques C."/>
            <person name="Donnadieu C."/>
            <person name="Braasch I."/>
            <person name="Desvignes T."/>
            <person name="Postlethwait J."/>
            <person name="Bobe J."/>
            <person name="Guiguen Y."/>
        </authorList>
    </citation>
    <scope>NUCLEOTIDE SEQUENCE</scope>
    <source>
        <strain evidence="2">M-15738</strain>
        <tissue evidence="2">Blood</tissue>
    </source>
</reference>
<sequence length="112" mass="13190">MSRNFLTTHDELRKGDFLMSNNQQYKAIFQEDGNFVIYGWQPIWSSKTGGNQEAYRLVMQQDCNFVMYTTSDQPCWATDSYDPCEHCRCRVFLRDDGVLEVSRNGENKWTSH</sequence>
<evidence type="ECO:0000313" key="2">
    <source>
        <dbReference type="EMBL" id="KAG5284561.1"/>
    </source>
</evidence>
<gene>
    <name evidence="2" type="ORF">AALO_G00028030</name>
</gene>
<dbReference type="InterPro" id="IPR036426">
    <property type="entry name" value="Bulb-type_lectin_dom_sf"/>
</dbReference>
<dbReference type="SUPFAM" id="SSF51110">
    <property type="entry name" value="alpha-D-mannose-specific plant lectins"/>
    <property type="match status" value="1"/>
</dbReference>
<dbReference type="AlphaFoldDB" id="A0AAV6HG73"/>
<dbReference type="Gene3D" id="2.90.10.10">
    <property type="entry name" value="Bulb-type lectin domain"/>
    <property type="match status" value="2"/>
</dbReference>
<organism evidence="2 3">
    <name type="scientific">Alosa alosa</name>
    <name type="common">allis shad</name>
    <dbReference type="NCBI Taxonomy" id="278164"/>
    <lineage>
        <taxon>Eukaryota</taxon>
        <taxon>Metazoa</taxon>
        <taxon>Chordata</taxon>
        <taxon>Craniata</taxon>
        <taxon>Vertebrata</taxon>
        <taxon>Euteleostomi</taxon>
        <taxon>Actinopterygii</taxon>
        <taxon>Neopterygii</taxon>
        <taxon>Teleostei</taxon>
        <taxon>Clupei</taxon>
        <taxon>Clupeiformes</taxon>
        <taxon>Clupeoidei</taxon>
        <taxon>Clupeidae</taxon>
        <taxon>Alosa</taxon>
    </lineage>
</organism>
<evidence type="ECO:0000313" key="3">
    <source>
        <dbReference type="Proteomes" id="UP000823561"/>
    </source>
</evidence>
<dbReference type="SMART" id="SM00108">
    <property type="entry name" value="B_lectin"/>
    <property type="match status" value="1"/>
</dbReference>
<accession>A0AAV6HG73</accession>